<dbReference type="AlphaFoldDB" id="A0AAD7WPY8"/>
<evidence type="ECO:0000313" key="3">
    <source>
        <dbReference type="Proteomes" id="UP001221898"/>
    </source>
</evidence>
<sequence>MIGAKRFILIGCLLQGALGREWGIWMPQSIEALSGSCVLIPCRFEFHLNMTKTWELELKRYGRNTGVWMGI</sequence>
<gene>
    <name evidence="2" type="ORF">AAFF_G00329030</name>
</gene>
<evidence type="ECO:0000256" key="1">
    <source>
        <dbReference type="SAM" id="SignalP"/>
    </source>
</evidence>
<dbReference type="Gene3D" id="2.60.40.10">
    <property type="entry name" value="Immunoglobulins"/>
    <property type="match status" value="1"/>
</dbReference>
<dbReference type="EMBL" id="JAINUG010000050">
    <property type="protein sequence ID" value="KAJ8404982.1"/>
    <property type="molecule type" value="Genomic_DNA"/>
</dbReference>
<dbReference type="InterPro" id="IPR013783">
    <property type="entry name" value="Ig-like_fold"/>
</dbReference>
<feature type="signal peptide" evidence="1">
    <location>
        <begin position="1"/>
        <end position="19"/>
    </location>
</feature>
<evidence type="ECO:0000313" key="2">
    <source>
        <dbReference type="EMBL" id="KAJ8404982.1"/>
    </source>
</evidence>
<keyword evidence="1" id="KW-0732">Signal</keyword>
<protein>
    <submittedName>
        <fullName evidence="2">Uncharacterized protein</fullName>
    </submittedName>
</protein>
<reference evidence="2" key="1">
    <citation type="journal article" date="2023" name="Science">
        <title>Genome structures resolve the early diversification of teleost fishes.</title>
        <authorList>
            <person name="Parey E."/>
            <person name="Louis A."/>
            <person name="Montfort J."/>
            <person name="Bouchez O."/>
            <person name="Roques C."/>
            <person name="Iampietro C."/>
            <person name="Lluch J."/>
            <person name="Castinel A."/>
            <person name="Donnadieu C."/>
            <person name="Desvignes T."/>
            <person name="Floi Bucao C."/>
            <person name="Jouanno E."/>
            <person name="Wen M."/>
            <person name="Mejri S."/>
            <person name="Dirks R."/>
            <person name="Jansen H."/>
            <person name="Henkel C."/>
            <person name="Chen W.J."/>
            <person name="Zahm M."/>
            <person name="Cabau C."/>
            <person name="Klopp C."/>
            <person name="Thompson A.W."/>
            <person name="Robinson-Rechavi M."/>
            <person name="Braasch I."/>
            <person name="Lecointre G."/>
            <person name="Bobe J."/>
            <person name="Postlethwait J.H."/>
            <person name="Berthelot C."/>
            <person name="Roest Crollius H."/>
            <person name="Guiguen Y."/>
        </authorList>
    </citation>
    <scope>NUCLEOTIDE SEQUENCE</scope>
    <source>
        <strain evidence="2">NC1722</strain>
    </source>
</reference>
<organism evidence="2 3">
    <name type="scientific">Aldrovandia affinis</name>
    <dbReference type="NCBI Taxonomy" id="143900"/>
    <lineage>
        <taxon>Eukaryota</taxon>
        <taxon>Metazoa</taxon>
        <taxon>Chordata</taxon>
        <taxon>Craniata</taxon>
        <taxon>Vertebrata</taxon>
        <taxon>Euteleostomi</taxon>
        <taxon>Actinopterygii</taxon>
        <taxon>Neopterygii</taxon>
        <taxon>Teleostei</taxon>
        <taxon>Notacanthiformes</taxon>
        <taxon>Halosauridae</taxon>
        <taxon>Aldrovandia</taxon>
    </lineage>
</organism>
<proteinExistence type="predicted"/>
<comment type="caution">
    <text evidence="2">The sequence shown here is derived from an EMBL/GenBank/DDBJ whole genome shotgun (WGS) entry which is preliminary data.</text>
</comment>
<accession>A0AAD7WPY8</accession>
<feature type="chain" id="PRO_5042003067" evidence="1">
    <location>
        <begin position="20"/>
        <end position="71"/>
    </location>
</feature>
<dbReference type="Proteomes" id="UP001221898">
    <property type="component" value="Unassembled WGS sequence"/>
</dbReference>
<name>A0AAD7WPY8_9TELE</name>
<keyword evidence="3" id="KW-1185">Reference proteome</keyword>